<evidence type="ECO:0000313" key="4">
    <source>
        <dbReference type="Proteomes" id="UP000230709"/>
    </source>
</evidence>
<sequence length="354" mass="39455">MAAAIGLRGDYDARSLRAIAKRSKDGPQARRLLALASIYDGGARSEAAKIGGVTLQVVRDWVLRFNAEGPDGLVDRKAPGQPSRLDDAHRAALAALIEEGPTPAIHGVVRWRIVDLCQWTFEELRVVVSEQTMSRELRKMGYRKLSARPRHHAQAEGAIEDFKKGFPARLEEIAHEKRVASDKIEIWFEDEARVGQKNKITRRWAKRGSRPSAPHDQRTASTYIFGAICPKDGKGAALVLPACNTYAMNLLLVEISKAVAPGAHAALIVDRAGWHMTDKLVVPSNITLVPLPAKCPELNPAENVWQFLRENWLSNRVFKSYDDIVDHCCAAWNKLIEQPWRIMSIGLRGWAHGF</sequence>
<organism evidence="3 4">
    <name type="scientific">Methylosinus trichosporium (strain ATCC 35070 / NCIMB 11131 / UNIQEM 75 / OB3b)</name>
    <dbReference type="NCBI Taxonomy" id="595536"/>
    <lineage>
        <taxon>Bacteria</taxon>
        <taxon>Pseudomonadati</taxon>
        <taxon>Pseudomonadota</taxon>
        <taxon>Alphaproteobacteria</taxon>
        <taxon>Hyphomicrobiales</taxon>
        <taxon>Methylocystaceae</taxon>
        <taxon>Methylosinus</taxon>
    </lineage>
</organism>
<dbReference type="Gene3D" id="3.30.420.10">
    <property type="entry name" value="Ribonuclease H-like superfamily/Ribonuclease H"/>
    <property type="match status" value="1"/>
</dbReference>
<accession>A0A2D2D3C4</accession>
<reference evidence="4" key="1">
    <citation type="submission" date="2017-10" db="EMBL/GenBank/DDBJ databases">
        <title>Completed PacBio SMRT sequence of Methylosinus trichosporium OB3b reveals presence of a third large plasmid.</title>
        <authorList>
            <person name="Charles T.C."/>
            <person name="Lynch M.D.J."/>
            <person name="Heil J.R."/>
            <person name="Cheng J."/>
        </authorList>
    </citation>
    <scope>NUCLEOTIDE SEQUENCE [LARGE SCALE GENOMIC DNA]</scope>
    <source>
        <strain evidence="4">OB3b</strain>
    </source>
</reference>
<dbReference type="SUPFAM" id="SSF46689">
    <property type="entry name" value="Homeodomain-like"/>
    <property type="match status" value="1"/>
</dbReference>
<dbReference type="InterPro" id="IPR036397">
    <property type="entry name" value="RNaseH_sf"/>
</dbReference>
<evidence type="ECO:0000313" key="3">
    <source>
        <dbReference type="EMBL" id="ATQ69474.1"/>
    </source>
</evidence>
<dbReference type="InterPro" id="IPR038717">
    <property type="entry name" value="Tc1-like_DDE_dom"/>
</dbReference>
<dbReference type="Pfam" id="PF13592">
    <property type="entry name" value="HTH_33"/>
    <property type="match status" value="1"/>
</dbReference>
<name>A0A2D2D3C4_METT3</name>
<dbReference type="Pfam" id="PF13551">
    <property type="entry name" value="HTH_29"/>
    <property type="match status" value="1"/>
</dbReference>
<dbReference type="NCBIfam" id="NF033545">
    <property type="entry name" value="transpos_IS630"/>
    <property type="match status" value="1"/>
</dbReference>
<gene>
    <name evidence="3" type="ORF">CQW49_17500</name>
</gene>
<dbReference type="InterPro" id="IPR009057">
    <property type="entry name" value="Homeodomain-like_sf"/>
</dbReference>
<dbReference type="InterPro" id="IPR047655">
    <property type="entry name" value="Transpos_IS630-like"/>
</dbReference>
<dbReference type="EMBL" id="CP023737">
    <property type="protein sequence ID" value="ATQ69474.1"/>
    <property type="molecule type" value="Genomic_DNA"/>
</dbReference>
<dbReference type="Pfam" id="PF13358">
    <property type="entry name" value="DDE_3"/>
    <property type="match status" value="1"/>
</dbReference>
<evidence type="ECO:0000259" key="1">
    <source>
        <dbReference type="Pfam" id="PF13358"/>
    </source>
</evidence>
<dbReference type="STRING" id="595536.GCA_000178815_01678"/>
<dbReference type="GO" id="GO:0003676">
    <property type="term" value="F:nucleic acid binding"/>
    <property type="evidence" value="ECO:0007669"/>
    <property type="project" value="InterPro"/>
</dbReference>
<keyword evidence="4" id="KW-1185">Reference proteome</keyword>
<feature type="domain" description="Winged helix-turn helix" evidence="2">
    <location>
        <begin position="108"/>
        <end position="165"/>
    </location>
</feature>
<dbReference type="RefSeq" id="WP_099831820.1">
    <property type="nucleotide sequence ID" value="NZ_ADVE02000001.1"/>
</dbReference>
<proteinExistence type="predicted"/>
<feature type="domain" description="Tc1-like transposase DDE" evidence="1">
    <location>
        <begin position="186"/>
        <end position="324"/>
    </location>
</feature>
<dbReference type="AlphaFoldDB" id="A0A2D2D3C4"/>
<protein>
    <submittedName>
        <fullName evidence="3">IS630 family transposase</fullName>
    </submittedName>
</protein>
<dbReference type="KEGG" id="mtw:CQW49_17500"/>
<dbReference type="InterPro" id="IPR025959">
    <property type="entry name" value="Winged_HTH_dom"/>
</dbReference>
<dbReference type="Proteomes" id="UP000230709">
    <property type="component" value="Chromosome"/>
</dbReference>
<evidence type="ECO:0000259" key="2">
    <source>
        <dbReference type="Pfam" id="PF13592"/>
    </source>
</evidence>